<proteinExistence type="predicted"/>
<evidence type="ECO:0000313" key="1">
    <source>
        <dbReference type="EMBL" id="BBA28817.1"/>
    </source>
</evidence>
<name>A0A250KGI0_9BACT</name>
<accession>A0A250KGI0</accession>
<dbReference type="EMBL" id="AP018049">
    <property type="protein sequence ID" value="BBA28817.1"/>
    <property type="molecule type" value="Genomic_DNA"/>
</dbReference>
<reference evidence="1 2" key="1">
    <citation type="submission" date="2017-05" db="EMBL/GenBank/DDBJ databases">
        <title>whole genome sequence of Prevotella melaninogenica GAI 07411.</title>
        <authorList>
            <person name="Kondo Y."/>
            <person name="Hoshino T."/>
        </authorList>
    </citation>
    <scope>NUCLEOTIDE SEQUENCE [LARGE SCALE GENOMIC DNA]</scope>
    <source>
        <strain evidence="1 2">GAI 07411</strain>
    </source>
</reference>
<protein>
    <submittedName>
        <fullName evidence="1">Uncharacterized protein</fullName>
    </submittedName>
</protein>
<sequence>MFVKYEQINDFVLIYKILGYKNILQIEYSYFTEQDSSPNGKESCKWLFT</sequence>
<dbReference type="AlphaFoldDB" id="A0A250KGI0"/>
<gene>
    <name evidence="1" type="ORF">PMEL1_00725</name>
</gene>
<evidence type="ECO:0000313" key="2">
    <source>
        <dbReference type="Proteomes" id="UP000267517"/>
    </source>
</evidence>
<dbReference type="Proteomes" id="UP000267517">
    <property type="component" value="Chromosome I"/>
</dbReference>
<organism evidence="1 2">
    <name type="scientific">Prevotella melaninogenica</name>
    <dbReference type="NCBI Taxonomy" id="28132"/>
    <lineage>
        <taxon>Bacteria</taxon>
        <taxon>Pseudomonadati</taxon>
        <taxon>Bacteroidota</taxon>
        <taxon>Bacteroidia</taxon>
        <taxon>Bacteroidales</taxon>
        <taxon>Prevotellaceae</taxon>
        <taxon>Prevotella</taxon>
    </lineage>
</organism>